<evidence type="ECO:0000256" key="1">
    <source>
        <dbReference type="ARBA" id="ARBA00004123"/>
    </source>
</evidence>
<dbReference type="GO" id="GO:0005634">
    <property type="term" value="C:nucleus"/>
    <property type="evidence" value="ECO:0007669"/>
    <property type="project" value="UniProtKB-SubCell"/>
</dbReference>
<dbReference type="InterPro" id="IPR040122">
    <property type="entry name" value="Importin_beta"/>
</dbReference>
<dbReference type="SUPFAM" id="SSF48371">
    <property type="entry name" value="ARM repeat"/>
    <property type="match status" value="2"/>
</dbReference>
<dbReference type="InterPro" id="IPR057672">
    <property type="entry name" value="TPR_IPO4/5"/>
</dbReference>
<dbReference type="PROSITE" id="PS50166">
    <property type="entry name" value="IMPORTIN_B_NT"/>
    <property type="match status" value="1"/>
</dbReference>
<dbReference type="AlphaFoldDB" id="A0A0G4F2H7"/>
<dbReference type="VEuPathDB" id="CryptoDB:Vbra_5615"/>
<evidence type="ECO:0000256" key="5">
    <source>
        <dbReference type="ARBA" id="ARBA00022737"/>
    </source>
</evidence>
<dbReference type="GO" id="GO:0031267">
    <property type="term" value="F:small GTPase binding"/>
    <property type="evidence" value="ECO:0007669"/>
    <property type="project" value="InterPro"/>
</dbReference>
<dbReference type="Proteomes" id="UP000041254">
    <property type="component" value="Unassembled WGS sequence"/>
</dbReference>
<dbReference type="Pfam" id="PF25780">
    <property type="entry name" value="TPR_IPO5"/>
    <property type="match status" value="1"/>
</dbReference>
<dbReference type="InterPro" id="IPR058584">
    <property type="entry name" value="IMB1_TNPO1-like_TPR"/>
</dbReference>
<dbReference type="Gene3D" id="1.25.10.10">
    <property type="entry name" value="Leucine-rich Repeat Variant"/>
    <property type="match status" value="1"/>
</dbReference>
<dbReference type="InterPro" id="IPR011989">
    <property type="entry name" value="ARM-like"/>
</dbReference>
<dbReference type="Pfam" id="PF03810">
    <property type="entry name" value="IBN_N"/>
    <property type="match status" value="1"/>
</dbReference>
<dbReference type="OrthoDB" id="7862313at2759"/>
<keyword evidence="4" id="KW-0963">Cytoplasm</keyword>
<dbReference type="PhylomeDB" id="A0A0G4F2H7"/>
<dbReference type="PANTHER" id="PTHR10527">
    <property type="entry name" value="IMPORTIN BETA"/>
    <property type="match status" value="1"/>
</dbReference>
<keyword evidence="11" id="KW-1185">Reference proteome</keyword>
<dbReference type="OMA" id="VMPRIRH"/>
<sequence length="1122" mass="123985">MVAGPLASASPEDLLQGILDARSVAQATEELKARLKHAPFCVDLLRIVTTHPNPNIRQLAAVLMRKKIATNLGRLDNATQSQIKATLLERIVKEDSHLVRVAIAHVVSAVARVDYGEWGAELLNFLNQCMESGEEGPREVAMMVFGSVIDNMETNIANYFNQFVVVFNKGLNDASSMKVRIAAVKAVSSLTQIVETEEQATAFKTLIGPLVRVVEAALQQGHEDTAVLAIEIFDDLVECNVVFSAQDLPDIVKFMLHIAANTHLQTGTRSQALTFLHWVCKNKPKVVTRNQLLPAILNVILPMAAEPDEHDEEEEESPSTLAASTLDTVALSLPGTQVFNVAIEGIGQYSQSTHPNQRKAAMTLLGILSEGCAETMRRQLDQLLPFALKAFEDPQALVRVGAATCIGQFIEYLQPEILKRYKQVMDVVLHTLEANSGSIVVQEKVLYALMVLIDHLEEDQLAAYVPHVLPKIMATLMTLLAQTKADDSFRLTLLKESCINVISSLAGSAQKTFAPYSQEVLVHLEPVVKITNTTSTEEGSPFVALRAKATDCVGAIAQAIGPEAFAPFLPVFYPLVKQGLSEISDHALRENSFRFFACLAFSMREAFAPYLNDVFPSLVETAMSDKFETFTHQDEHDPLSGFDDEEDEEDERRIAGISIRTGYLDEVESAVYGLQVFTDALGPHMHQHLNSLVLIVEKLHCHFHSSIRQRALNLAEAIILNIHRTQPPPWFTPPAKSGTTGEGQVRKSEVSQWKPGLPCQSPLTQNCQDGLSKLWPFVWKNVKESDEKAVVSAALDVTSELCEILGPAMVEGIYKDLLSVCSELLQCKHPCQDSDDDLDQDEESRTAEEELFESLSTLVGAIAKAIGSSFQPLYEQLHPLILRLAAHKRSKVYKTIGLGCFGDVIQAMGGSAARYVDQVLPHVVQGVQQDEDWDLRRNAVFTLGVLYEVGEGVATLEQQIMPILQLLQPFFANEQTNTDAEEYDDVEAASVDNAAAAVCRIILRVKVDALPIPQLLVGLCRVLPLRVDADECSIVLKCLLYLFHTPQTQAHLQPHLHDLAKIAVCELFNDKADIDENTKQQVRLLLQQLAPKLKENPQQHRAVYEYLSNSSTQAAVEFYQQL</sequence>
<dbReference type="InParanoid" id="A0A0G4F2H7"/>
<protein>
    <recommendedName>
        <fullName evidence="9">Importin N-terminal domain-containing protein</fullName>
    </recommendedName>
</protein>
<evidence type="ECO:0000256" key="6">
    <source>
        <dbReference type="ARBA" id="ARBA00022927"/>
    </source>
</evidence>
<comment type="subcellular location">
    <subcellularLocation>
        <location evidence="2">Cytoplasm</location>
    </subcellularLocation>
    <subcellularLocation>
        <location evidence="1">Nucleus</location>
    </subcellularLocation>
</comment>
<evidence type="ECO:0000256" key="8">
    <source>
        <dbReference type="PROSITE-ProRule" id="PRU00103"/>
    </source>
</evidence>
<dbReference type="Pfam" id="PF25574">
    <property type="entry name" value="TPR_IMB1"/>
    <property type="match status" value="2"/>
</dbReference>
<organism evidence="10 11">
    <name type="scientific">Vitrella brassicaformis (strain CCMP3155)</name>
    <dbReference type="NCBI Taxonomy" id="1169540"/>
    <lineage>
        <taxon>Eukaryota</taxon>
        <taxon>Sar</taxon>
        <taxon>Alveolata</taxon>
        <taxon>Colpodellida</taxon>
        <taxon>Vitrellaceae</taxon>
        <taxon>Vitrella</taxon>
    </lineage>
</organism>
<keyword evidence="6" id="KW-0653">Protein transport</keyword>
<dbReference type="InterPro" id="IPR001494">
    <property type="entry name" value="Importin-beta_N"/>
</dbReference>
<evidence type="ECO:0000256" key="7">
    <source>
        <dbReference type="ARBA" id="ARBA00023242"/>
    </source>
</evidence>
<dbReference type="GO" id="GO:0005737">
    <property type="term" value="C:cytoplasm"/>
    <property type="evidence" value="ECO:0007669"/>
    <property type="project" value="UniProtKB-SubCell"/>
</dbReference>
<evidence type="ECO:0000256" key="4">
    <source>
        <dbReference type="ARBA" id="ARBA00022490"/>
    </source>
</evidence>
<evidence type="ECO:0000313" key="10">
    <source>
        <dbReference type="EMBL" id="CEM06397.1"/>
    </source>
</evidence>
<dbReference type="SMART" id="SM00913">
    <property type="entry name" value="IBN_N"/>
    <property type="match status" value="1"/>
</dbReference>
<proteinExistence type="predicted"/>
<evidence type="ECO:0000313" key="11">
    <source>
        <dbReference type="Proteomes" id="UP000041254"/>
    </source>
</evidence>
<feature type="repeat" description="HEAT" evidence="8">
    <location>
        <begin position="383"/>
        <end position="421"/>
    </location>
</feature>
<dbReference type="EMBL" id="CDMY01000366">
    <property type="protein sequence ID" value="CEM06397.1"/>
    <property type="molecule type" value="Genomic_DNA"/>
</dbReference>
<evidence type="ECO:0000259" key="9">
    <source>
        <dbReference type="PROSITE" id="PS50166"/>
    </source>
</evidence>
<feature type="domain" description="Importin N-terminal" evidence="9">
    <location>
        <begin position="27"/>
        <end position="93"/>
    </location>
</feature>
<evidence type="ECO:0000256" key="3">
    <source>
        <dbReference type="ARBA" id="ARBA00022448"/>
    </source>
</evidence>
<accession>A0A0G4F2H7</accession>
<dbReference type="STRING" id="1169540.A0A0G4F2H7"/>
<dbReference type="InterPro" id="IPR016024">
    <property type="entry name" value="ARM-type_fold"/>
</dbReference>
<evidence type="ECO:0000256" key="2">
    <source>
        <dbReference type="ARBA" id="ARBA00004496"/>
    </source>
</evidence>
<keyword evidence="7" id="KW-0539">Nucleus</keyword>
<keyword evidence="5" id="KW-0677">Repeat</keyword>
<dbReference type="GO" id="GO:0006606">
    <property type="term" value="P:protein import into nucleus"/>
    <property type="evidence" value="ECO:0007669"/>
    <property type="project" value="InterPro"/>
</dbReference>
<dbReference type="InterPro" id="IPR021133">
    <property type="entry name" value="HEAT_type_2"/>
</dbReference>
<dbReference type="PROSITE" id="PS50077">
    <property type="entry name" value="HEAT_REPEAT"/>
    <property type="match status" value="1"/>
</dbReference>
<name>A0A0G4F2H7_VITBC</name>
<gene>
    <name evidence="10" type="ORF">Vbra_5615</name>
</gene>
<keyword evidence="3" id="KW-0813">Transport</keyword>
<reference evidence="10 11" key="1">
    <citation type="submission" date="2014-11" db="EMBL/GenBank/DDBJ databases">
        <authorList>
            <person name="Zhu J."/>
            <person name="Qi W."/>
            <person name="Song R."/>
        </authorList>
    </citation>
    <scope>NUCLEOTIDE SEQUENCE [LARGE SCALE GENOMIC DNA]</scope>
</reference>